<feature type="domain" description="Phage capsid-like C-terminal" evidence="2">
    <location>
        <begin position="131"/>
        <end position="406"/>
    </location>
</feature>
<gene>
    <name evidence="3" type="ORF">BCM02_12315</name>
</gene>
<comment type="caution">
    <text evidence="3">The sequence shown here is derived from an EMBL/GenBank/DDBJ whole genome shotgun (WGS) entry which is preliminary data.</text>
</comment>
<dbReference type="Gene3D" id="3.30.2320.10">
    <property type="entry name" value="hypothetical protein PF0899 domain"/>
    <property type="match status" value="1"/>
</dbReference>
<protein>
    <submittedName>
        <fullName evidence="3">HK97 family phage major capsid protein</fullName>
    </submittedName>
</protein>
<evidence type="ECO:0000313" key="3">
    <source>
        <dbReference type="EMBL" id="TYP67690.1"/>
    </source>
</evidence>
<reference evidence="3 4" key="1">
    <citation type="submission" date="2019-07" db="EMBL/GenBank/DDBJ databases">
        <title>Genomic Encyclopedia of Type Strains, Phase III (KMG-III): the genomes of soil and plant-associated and newly described type strains.</title>
        <authorList>
            <person name="Whitman W."/>
        </authorList>
    </citation>
    <scope>NUCLEOTIDE SEQUENCE [LARGE SCALE GENOMIC DNA]</scope>
    <source>
        <strain evidence="3 4">BL24</strain>
    </source>
</reference>
<comment type="subcellular location">
    <subcellularLocation>
        <location evidence="1">Virion</location>
    </subcellularLocation>
</comment>
<dbReference type="SUPFAM" id="SSF56563">
    <property type="entry name" value="Major capsid protein gp5"/>
    <property type="match status" value="1"/>
</dbReference>
<dbReference type="RefSeq" id="WP_148933674.1">
    <property type="nucleotide sequence ID" value="NZ_VNHS01000023.1"/>
</dbReference>
<evidence type="ECO:0000256" key="1">
    <source>
        <dbReference type="ARBA" id="ARBA00004328"/>
    </source>
</evidence>
<dbReference type="EMBL" id="VNHS01000023">
    <property type="protein sequence ID" value="TYP67690.1"/>
    <property type="molecule type" value="Genomic_DNA"/>
</dbReference>
<accession>A0A5S5BNA7</accession>
<dbReference type="OrthoDB" id="411118at2"/>
<organism evidence="3 4">
    <name type="scientific">Paenibacillus methanolicus</name>
    <dbReference type="NCBI Taxonomy" id="582686"/>
    <lineage>
        <taxon>Bacteria</taxon>
        <taxon>Bacillati</taxon>
        <taxon>Bacillota</taxon>
        <taxon>Bacilli</taxon>
        <taxon>Bacillales</taxon>
        <taxon>Paenibacillaceae</taxon>
        <taxon>Paenibacillus</taxon>
    </lineage>
</organism>
<dbReference type="InterPro" id="IPR024455">
    <property type="entry name" value="Phage_capsid"/>
</dbReference>
<evidence type="ECO:0000259" key="2">
    <source>
        <dbReference type="Pfam" id="PF05065"/>
    </source>
</evidence>
<evidence type="ECO:0000313" key="4">
    <source>
        <dbReference type="Proteomes" id="UP000323257"/>
    </source>
</evidence>
<dbReference type="AlphaFoldDB" id="A0A5S5BNA7"/>
<dbReference type="Proteomes" id="UP000323257">
    <property type="component" value="Unassembled WGS sequence"/>
</dbReference>
<name>A0A5S5BNA7_9BACL</name>
<sequence>MNKGQKKFRFALNLQTFSGGAEGQARLTEIEARKGEIRALLEGDGEVNIDELEAELRSLGEEAIEIRESMVREKRKSLAAGIQAGTVEARQTNMFTPGDTPDPAKEVRKAAEKRGKELKEMRAVTVGSSNVVLPKHTASDIRGTFNEVSSLIDRVTHKPLPGGESFEQPYLKGYGTGDYTGEGANYADAEPVFGKVQISKAKVTAYAEDSEEILKLPAADYDGEVMKGITIATRKKITREILVGDGTTNHLTGIFSTAATAIDAGTDLEVSEVDEFTLDEILFNFGGDEDVEDPSVLILSKKTLKAFATLRNTDSKRVYDVKTNGNTGTIDGVPYIINSACKDVDTATVGQYMMAYGPLSNYMLTIFSDIDVQRSTDYKFKAGMIAHKSSVFVGGNVVSKNGFLRVKKAAAV</sequence>
<dbReference type="InterPro" id="IPR054612">
    <property type="entry name" value="Phage_capsid-like_C"/>
</dbReference>
<dbReference type="Pfam" id="PF05065">
    <property type="entry name" value="Phage_capsid"/>
    <property type="match status" value="1"/>
</dbReference>
<keyword evidence="4" id="KW-1185">Reference proteome</keyword>
<dbReference type="NCBIfam" id="TIGR01554">
    <property type="entry name" value="major_cap_HK97"/>
    <property type="match status" value="1"/>
</dbReference>
<dbReference type="Gene3D" id="3.30.2400.10">
    <property type="entry name" value="Major capsid protein gp5"/>
    <property type="match status" value="1"/>
</dbReference>
<proteinExistence type="predicted"/>